<accession>A0AAN3BBB7</accession>
<gene>
    <name evidence="2" type="ORF">Y261_07255</name>
</gene>
<organism evidence="2 3">
    <name type="scientific">Listeria monocytogenes</name>
    <dbReference type="NCBI Taxonomy" id="1639"/>
    <lineage>
        <taxon>Bacteria</taxon>
        <taxon>Bacillati</taxon>
        <taxon>Bacillota</taxon>
        <taxon>Bacilli</taxon>
        <taxon>Bacillales</taxon>
        <taxon>Listeriaceae</taxon>
        <taxon>Listeria</taxon>
    </lineage>
</organism>
<dbReference type="AlphaFoldDB" id="A0AAN3BBB7"/>
<dbReference type="Pfam" id="PF16935">
    <property type="entry name" value="Hol_Tox"/>
    <property type="match status" value="1"/>
</dbReference>
<proteinExistence type="predicted"/>
<reference evidence="2 3" key="1">
    <citation type="submission" date="2018-06" db="EMBL/GenBank/DDBJ databases">
        <authorList>
            <consortium name="PulseNet: The National Subtyping Network for Foodborne Disease Surveillance"/>
            <person name="Tarr C.L."/>
            <person name="Trees E."/>
            <person name="Katz L.S."/>
            <person name="Carleton-Romer H.A."/>
            <person name="Stroika S."/>
            <person name="Kucerova Z."/>
            <person name="Roache K.F."/>
            <person name="Sabol A.L."/>
            <person name="Besser J."/>
            <person name="Gerner-Smidt P."/>
        </authorList>
    </citation>
    <scope>NUCLEOTIDE SEQUENCE [LARGE SCALE GENOMIC DNA]</scope>
    <source>
        <strain evidence="2 3">PNUSAL000134</strain>
    </source>
</reference>
<keyword evidence="1" id="KW-0812">Transmembrane</keyword>
<keyword evidence="1" id="KW-0472">Membrane</keyword>
<sequence>MSVSDAIQAMLAFGALITTIIFSILNYVKDNKK</sequence>
<dbReference type="EMBL" id="AAAREG010000004">
    <property type="protein sequence ID" value="EAE2354137.1"/>
    <property type="molecule type" value="Genomic_DNA"/>
</dbReference>
<name>A0AAN3BBB7_LISMN</name>
<comment type="caution">
    <text evidence="2">The sequence shown here is derived from an EMBL/GenBank/DDBJ whole genome shotgun (WGS) entry which is preliminary data.</text>
</comment>
<keyword evidence="1" id="KW-1133">Transmembrane helix</keyword>
<evidence type="ECO:0000313" key="3">
    <source>
        <dbReference type="Proteomes" id="UP000336166"/>
    </source>
</evidence>
<protein>
    <submittedName>
        <fullName evidence="2">Holin-like toxin</fullName>
    </submittedName>
</protein>
<dbReference type="Proteomes" id="UP000336166">
    <property type="component" value="Unassembled WGS sequence"/>
</dbReference>
<feature type="transmembrane region" description="Helical" evidence="1">
    <location>
        <begin position="6"/>
        <end position="28"/>
    </location>
</feature>
<dbReference type="InterPro" id="IPR031616">
    <property type="entry name" value="BsrE-like"/>
</dbReference>
<evidence type="ECO:0000313" key="2">
    <source>
        <dbReference type="EMBL" id="EAE2354137.1"/>
    </source>
</evidence>
<evidence type="ECO:0000256" key="1">
    <source>
        <dbReference type="SAM" id="Phobius"/>
    </source>
</evidence>